<dbReference type="SMART" id="SM00194">
    <property type="entry name" value="PTPc"/>
    <property type="match status" value="2"/>
</dbReference>
<dbReference type="PRINTS" id="PR00700">
    <property type="entry name" value="PRTYPHPHTASE"/>
</dbReference>
<protein>
    <recommendedName>
        <fullName evidence="1">protein-tyrosine-phosphatase</fullName>
        <ecNumber evidence="1">3.1.3.48</ecNumber>
    </recommendedName>
</protein>
<comment type="catalytic activity">
    <reaction evidence="4">
        <text>O-phospho-L-tyrosyl-[protein] + H2O = L-tyrosyl-[protein] + phosphate</text>
        <dbReference type="Rhea" id="RHEA:10684"/>
        <dbReference type="Rhea" id="RHEA-COMP:10136"/>
        <dbReference type="Rhea" id="RHEA-COMP:20101"/>
        <dbReference type="ChEBI" id="CHEBI:15377"/>
        <dbReference type="ChEBI" id="CHEBI:43474"/>
        <dbReference type="ChEBI" id="CHEBI:46858"/>
        <dbReference type="ChEBI" id="CHEBI:61978"/>
        <dbReference type="EC" id="3.1.3.48"/>
    </reaction>
</comment>
<dbReference type="CDD" id="cd00047">
    <property type="entry name" value="PTPc"/>
    <property type="match status" value="1"/>
</dbReference>
<reference evidence="7 9" key="2">
    <citation type="journal article" date="2013" name="Nature">
        <title>Insights into bilaterian evolution from three spiralian genomes.</title>
        <authorList>
            <person name="Simakov O."/>
            <person name="Marletaz F."/>
            <person name="Cho S.J."/>
            <person name="Edsinger-Gonzales E."/>
            <person name="Havlak P."/>
            <person name="Hellsten U."/>
            <person name="Kuo D.H."/>
            <person name="Larsson T."/>
            <person name="Lv J."/>
            <person name="Arendt D."/>
            <person name="Savage R."/>
            <person name="Osoegawa K."/>
            <person name="de Jong P."/>
            <person name="Grimwood J."/>
            <person name="Chapman J.A."/>
            <person name="Shapiro H."/>
            <person name="Aerts A."/>
            <person name="Otillar R.P."/>
            <person name="Terry A.Y."/>
            <person name="Boore J.L."/>
            <person name="Grigoriev I.V."/>
            <person name="Lindberg D.R."/>
            <person name="Seaver E.C."/>
            <person name="Weisblat D.A."/>
            <person name="Putnam N.H."/>
            <person name="Rokhsar D.S."/>
        </authorList>
    </citation>
    <scope>NUCLEOTIDE SEQUENCE</scope>
    <source>
        <strain evidence="7 9">I ESC-2004</strain>
    </source>
</reference>
<dbReference type="PROSITE" id="PS50056">
    <property type="entry name" value="TYR_PHOSPHATASE_2"/>
    <property type="match status" value="2"/>
</dbReference>
<proteinExistence type="predicted"/>
<reference evidence="9" key="1">
    <citation type="submission" date="2012-12" db="EMBL/GenBank/DDBJ databases">
        <authorList>
            <person name="Hellsten U."/>
            <person name="Grimwood J."/>
            <person name="Chapman J.A."/>
            <person name="Shapiro H."/>
            <person name="Aerts A."/>
            <person name="Otillar R.P."/>
            <person name="Terry A.Y."/>
            <person name="Boore J.L."/>
            <person name="Simakov O."/>
            <person name="Marletaz F."/>
            <person name="Cho S.-J."/>
            <person name="Edsinger-Gonzales E."/>
            <person name="Havlak P."/>
            <person name="Kuo D.-H."/>
            <person name="Larsson T."/>
            <person name="Lv J."/>
            <person name="Arendt D."/>
            <person name="Savage R."/>
            <person name="Osoegawa K."/>
            <person name="de Jong P."/>
            <person name="Lindberg D.R."/>
            <person name="Seaver E.C."/>
            <person name="Weisblat D.A."/>
            <person name="Putnam N.H."/>
            <person name="Grigoriev I.V."/>
            <person name="Rokhsar D.S."/>
        </authorList>
    </citation>
    <scope>NUCLEOTIDE SEQUENCE</scope>
    <source>
        <strain evidence="9">I ESC-2004</strain>
    </source>
</reference>
<dbReference type="OMA" id="QYPTIEA"/>
<feature type="domain" description="Tyrosine-protein phosphatase" evidence="5">
    <location>
        <begin position="208"/>
        <end position="470"/>
    </location>
</feature>
<dbReference type="PROSITE" id="PS50055">
    <property type="entry name" value="TYR_PHOSPHATASE_PTP"/>
    <property type="match status" value="2"/>
</dbReference>
<evidence type="ECO:0000313" key="7">
    <source>
        <dbReference type="EMBL" id="ELT88458.1"/>
    </source>
</evidence>
<reference evidence="8" key="3">
    <citation type="submission" date="2015-06" db="UniProtKB">
        <authorList>
            <consortium name="EnsemblMetazoa"/>
        </authorList>
    </citation>
    <scope>IDENTIFICATION</scope>
</reference>
<dbReference type="AlphaFoldDB" id="R7T5M7"/>
<evidence type="ECO:0000259" key="5">
    <source>
        <dbReference type="PROSITE" id="PS50055"/>
    </source>
</evidence>
<dbReference type="FunFam" id="3.90.190.10:FF:000102">
    <property type="entry name" value="Receptor-type tyrosine-protein phosphatase"/>
    <property type="match status" value="1"/>
</dbReference>
<dbReference type="PANTHER" id="PTHR19134:SF449">
    <property type="entry name" value="TYROSINE-PROTEIN PHOSPHATASE 1"/>
    <property type="match status" value="1"/>
</dbReference>
<dbReference type="SUPFAM" id="SSF52799">
    <property type="entry name" value="(Phosphotyrosine protein) phosphatases II"/>
    <property type="match status" value="2"/>
</dbReference>
<dbReference type="OrthoDB" id="5981934at2759"/>
<keyword evidence="3" id="KW-0904">Protein phosphatase</keyword>
<dbReference type="Pfam" id="PF00102">
    <property type="entry name" value="Y_phosphatase"/>
    <property type="match status" value="2"/>
</dbReference>
<feature type="domain" description="Tyrosine specific protein phosphatases" evidence="6">
    <location>
        <begin position="96"/>
        <end position="167"/>
    </location>
</feature>
<dbReference type="InterPro" id="IPR003595">
    <property type="entry name" value="Tyr_Pase_cat"/>
</dbReference>
<gene>
    <name evidence="7" type="ORF">CAPTEDRAFT_112007</name>
</gene>
<dbReference type="STRING" id="283909.R7T5M7"/>
<dbReference type="HOGENOM" id="CLU_001645_8_0_1"/>
<dbReference type="InterPro" id="IPR000387">
    <property type="entry name" value="Tyr_Pase_dom"/>
</dbReference>
<accession>R7T5M7</accession>
<evidence type="ECO:0000256" key="2">
    <source>
        <dbReference type="ARBA" id="ARBA00022801"/>
    </source>
</evidence>
<organism evidence="7">
    <name type="scientific">Capitella teleta</name>
    <name type="common">Polychaete worm</name>
    <dbReference type="NCBI Taxonomy" id="283909"/>
    <lineage>
        <taxon>Eukaryota</taxon>
        <taxon>Metazoa</taxon>
        <taxon>Spiralia</taxon>
        <taxon>Lophotrochozoa</taxon>
        <taxon>Annelida</taxon>
        <taxon>Polychaeta</taxon>
        <taxon>Sedentaria</taxon>
        <taxon>Scolecida</taxon>
        <taxon>Capitellidae</taxon>
        <taxon>Capitella</taxon>
    </lineage>
</organism>
<evidence type="ECO:0000256" key="3">
    <source>
        <dbReference type="ARBA" id="ARBA00022912"/>
    </source>
</evidence>
<dbReference type="SMART" id="SM00404">
    <property type="entry name" value="PTPc_motif"/>
    <property type="match status" value="2"/>
</dbReference>
<dbReference type="Proteomes" id="UP000014760">
    <property type="component" value="Unassembled WGS sequence"/>
</dbReference>
<dbReference type="EC" id="3.1.3.48" evidence="1"/>
<dbReference type="FunFam" id="3.90.190.10:FF:000185">
    <property type="entry name" value="Predicted protein"/>
    <property type="match status" value="1"/>
</dbReference>
<dbReference type="EnsemblMetazoa" id="CapteT112007">
    <property type="protein sequence ID" value="CapteP112007"/>
    <property type="gene ID" value="CapteG112007"/>
</dbReference>
<evidence type="ECO:0000259" key="6">
    <source>
        <dbReference type="PROSITE" id="PS50056"/>
    </source>
</evidence>
<sequence>MWRLLWVIDSHRIIMVTNLVENGKRKCEQYWPDKKDEEKVYGGIGVTLRSIEQTADFVIRTFDSTKVSSILTRNIKQFHFTAWPDHGVPQRASPIISFRRKVRSYDQSHPGTMLVHCSAGVGRTGTFIALDFLQDMAEEEQAIDLFNCTMNMRRDRVNMIQTVEQYLFVYDALLEALKAGKTAIPCSSFRREYDLLYQIEGPQDKSRLQVQFETLATMTAEPREDECCSGKMPDNMEKNRFPEVVASDRHRPYLMTRVHGTNDYINAVFLDGYKSKNEYIVTQMPLPHTVIDLWRMIFEHNVGSVIMINPWDPNNESYGQYWPESGEDCECGPFVIESVATDKPHPDVLVRELRLIYQPQDSKPHTVNQFVLKSWPKDALCPDNKAAIIALINVVEKSQYKTGNGPLIMHCHNGIEASGLMAAISCVWDKMKVDQEVDIFHTVKQLRYHAPLAVQHLEQYDFLYQMVLAYLDEYETYANFR</sequence>
<evidence type="ECO:0000256" key="4">
    <source>
        <dbReference type="ARBA" id="ARBA00051722"/>
    </source>
</evidence>
<dbReference type="InterPro" id="IPR000242">
    <property type="entry name" value="PTP_cat"/>
</dbReference>
<keyword evidence="9" id="KW-1185">Reference proteome</keyword>
<evidence type="ECO:0000313" key="9">
    <source>
        <dbReference type="Proteomes" id="UP000014760"/>
    </source>
</evidence>
<feature type="domain" description="Tyrosine specific protein phosphatases" evidence="6">
    <location>
        <begin position="386"/>
        <end position="461"/>
    </location>
</feature>
<evidence type="ECO:0000256" key="1">
    <source>
        <dbReference type="ARBA" id="ARBA00013064"/>
    </source>
</evidence>
<evidence type="ECO:0000313" key="8">
    <source>
        <dbReference type="EnsemblMetazoa" id="CapteP112007"/>
    </source>
</evidence>
<dbReference type="EMBL" id="AMQN01015399">
    <property type="status" value="NOT_ANNOTATED_CDS"/>
    <property type="molecule type" value="Genomic_DNA"/>
</dbReference>
<dbReference type="InterPro" id="IPR029021">
    <property type="entry name" value="Prot-tyrosine_phosphatase-like"/>
</dbReference>
<feature type="domain" description="Tyrosine-protein phosphatase" evidence="5">
    <location>
        <begin position="1"/>
        <end position="176"/>
    </location>
</feature>
<dbReference type="InterPro" id="IPR050348">
    <property type="entry name" value="Protein-Tyr_Phosphatase"/>
</dbReference>
<name>R7T5M7_CAPTE</name>
<dbReference type="Gene3D" id="3.90.190.10">
    <property type="entry name" value="Protein tyrosine phosphatase superfamily"/>
    <property type="match status" value="2"/>
</dbReference>
<dbReference type="EMBL" id="KB311860">
    <property type="protein sequence ID" value="ELT88458.1"/>
    <property type="molecule type" value="Genomic_DNA"/>
</dbReference>
<dbReference type="PANTHER" id="PTHR19134">
    <property type="entry name" value="RECEPTOR-TYPE TYROSINE-PROTEIN PHOSPHATASE"/>
    <property type="match status" value="1"/>
</dbReference>
<dbReference type="GO" id="GO:0004725">
    <property type="term" value="F:protein tyrosine phosphatase activity"/>
    <property type="evidence" value="ECO:0007669"/>
    <property type="project" value="UniProtKB-EC"/>
</dbReference>
<dbReference type="PROSITE" id="PS00383">
    <property type="entry name" value="TYR_PHOSPHATASE_1"/>
    <property type="match status" value="1"/>
</dbReference>
<keyword evidence="2" id="KW-0378">Hydrolase</keyword>
<dbReference type="InterPro" id="IPR016130">
    <property type="entry name" value="Tyr_Pase_AS"/>
</dbReference>